<evidence type="ECO:0000256" key="9">
    <source>
        <dbReference type="PROSITE-ProRule" id="PRU00508"/>
    </source>
</evidence>
<dbReference type="PANTHER" id="PTHR21497">
    <property type="entry name" value="UBIQUITIN LIGASE E3 ALPHA-RELATED"/>
    <property type="match status" value="1"/>
</dbReference>
<evidence type="ECO:0000313" key="12">
    <source>
        <dbReference type="EMBL" id="KAG6476909.1"/>
    </source>
</evidence>
<accession>A0A8J5K7I0</accession>
<keyword evidence="3 10" id="KW-0808">Transferase</keyword>
<dbReference type="InterPro" id="IPR042065">
    <property type="entry name" value="E3_ELL-like"/>
</dbReference>
<dbReference type="PROSITE" id="PS51157">
    <property type="entry name" value="ZF_UBR"/>
    <property type="match status" value="1"/>
</dbReference>
<gene>
    <name evidence="12" type="ORF">ZIOFF_066157</name>
</gene>
<dbReference type="Gene3D" id="1.10.10.2670">
    <property type="entry name" value="E3 ubiquitin-protein ligase"/>
    <property type="match status" value="1"/>
</dbReference>
<dbReference type="GO" id="GO:0008270">
    <property type="term" value="F:zinc ion binding"/>
    <property type="evidence" value="ECO:0007669"/>
    <property type="project" value="UniProtKB-UniRule"/>
</dbReference>
<dbReference type="Gene3D" id="2.10.110.30">
    <property type="match status" value="1"/>
</dbReference>
<evidence type="ECO:0000256" key="6">
    <source>
        <dbReference type="ARBA" id="ARBA00022786"/>
    </source>
</evidence>
<dbReference type="InterPro" id="IPR044046">
    <property type="entry name" value="E3_ligase_UBR-like_C"/>
</dbReference>
<dbReference type="Proteomes" id="UP000734854">
    <property type="component" value="Unassembled WGS sequence"/>
</dbReference>
<dbReference type="FunFam" id="1.10.10.2670:FF:000003">
    <property type="entry name" value="E3 ubiquitin-protein ligase PRT6"/>
    <property type="match status" value="1"/>
</dbReference>
<evidence type="ECO:0000256" key="10">
    <source>
        <dbReference type="RuleBase" id="RU366018"/>
    </source>
</evidence>
<comment type="catalytic activity">
    <reaction evidence="1 10">
        <text>S-ubiquitinyl-[E2 ubiquitin-conjugating enzyme]-L-cysteine + [acceptor protein]-L-lysine = [E2 ubiquitin-conjugating enzyme]-L-cysteine + N(6)-ubiquitinyl-[acceptor protein]-L-lysine.</text>
        <dbReference type="EC" id="2.3.2.27"/>
    </reaction>
</comment>
<dbReference type="CDD" id="cd19673">
    <property type="entry name" value="UBR-box_UBR3"/>
    <property type="match status" value="1"/>
</dbReference>
<dbReference type="GO" id="GO:0061630">
    <property type="term" value="F:ubiquitin protein ligase activity"/>
    <property type="evidence" value="ECO:0007669"/>
    <property type="project" value="UniProtKB-UniRule"/>
</dbReference>
<dbReference type="Pfam" id="PF22960">
    <property type="entry name" value="WHD_UBR1"/>
    <property type="match status" value="1"/>
</dbReference>
<dbReference type="FunFam" id="2.10.110.30:FF:000002">
    <property type="entry name" value="Putative e3 ubiquitin-protein ligase ubr3"/>
    <property type="match status" value="1"/>
</dbReference>
<dbReference type="Pfam" id="PF18995">
    <property type="entry name" value="PRT6_C"/>
    <property type="match status" value="1"/>
</dbReference>
<evidence type="ECO:0000256" key="2">
    <source>
        <dbReference type="ARBA" id="ARBA00004906"/>
    </source>
</evidence>
<proteinExistence type="inferred from homology"/>
<evidence type="ECO:0000259" key="11">
    <source>
        <dbReference type="PROSITE" id="PS51157"/>
    </source>
</evidence>
<evidence type="ECO:0000256" key="3">
    <source>
        <dbReference type="ARBA" id="ARBA00022679"/>
    </source>
</evidence>
<dbReference type="SMART" id="SM00396">
    <property type="entry name" value="ZnF_UBR1"/>
    <property type="match status" value="1"/>
</dbReference>
<dbReference type="SUPFAM" id="SSF46785">
    <property type="entry name" value="Winged helix' DNA-binding domain"/>
    <property type="match status" value="1"/>
</dbReference>
<comment type="similarity">
    <text evidence="8 10">Belongs to the E3 ubiquitin-protein ligase UBR1-like family.</text>
</comment>
<dbReference type="EMBL" id="JACMSC010000018">
    <property type="protein sequence ID" value="KAG6476909.1"/>
    <property type="molecule type" value="Genomic_DNA"/>
</dbReference>
<keyword evidence="6 10" id="KW-0833">Ubl conjugation pathway</keyword>
<dbReference type="InterPro" id="IPR003126">
    <property type="entry name" value="Znf_UBR"/>
</dbReference>
<comment type="pathway">
    <text evidence="2 10">Protein modification; protein ubiquitination.</text>
</comment>
<protein>
    <recommendedName>
        <fullName evidence="10">E3 ubiquitin-protein ligase</fullName>
        <ecNumber evidence="10">2.3.2.27</ecNumber>
    </recommendedName>
</protein>
<comment type="caution">
    <text evidence="12">The sequence shown here is derived from an EMBL/GenBank/DDBJ whole genome shotgun (WGS) entry which is preliminary data.</text>
</comment>
<dbReference type="InterPro" id="IPR036390">
    <property type="entry name" value="WH_DNA-bd_sf"/>
</dbReference>
<dbReference type="GO" id="GO:0016567">
    <property type="term" value="P:protein ubiquitination"/>
    <property type="evidence" value="ECO:0007669"/>
    <property type="project" value="UniProtKB-UniRule"/>
</dbReference>
<dbReference type="PANTHER" id="PTHR21497:SF53">
    <property type="entry name" value="E3 UBIQUITIN-PROTEIN LIGASE PRT6"/>
    <property type="match status" value="1"/>
</dbReference>
<evidence type="ECO:0000256" key="7">
    <source>
        <dbReference type="ARBA" id="ARBA00022833"/>
    </source>
</evidence>
<evidence type="ECO:0000256" key="8">
    <source>
        <dbReference type="ARBA" id="ARBA00046341"/>
    </source>
</evidence>
<dbReference type="InterPro" id="IPR055194">
    <property type="entry name" value="UBR1-like_WH"/>
</dbReference>
<organism evidence="12 13">
    <name type="scientific">Zingiber officinale</name>
    <name type="common">Ginger</name>
    <name type="synonym">Amomum zingiber</name>
    <dbReference type="NCBI Taxonomy" id="94328"/>
    <lineage>
        <taxon>Eukaryota</taxon>
        <taxon>Viridiplantae</taxon>
        <taxon>Streptophyta</taxon>
        <taxon>Embryophyta</taxon>
        <taxon>Tracheophyta</taxon>
        <taxon>Spermatophyta</taxon>
        <taxon>Magnoliopsida</taxon>
        <taxon>Liliopsida</taxon>
        <taxon>Zingiberales</taxon>
        <taxon>Zingiberaceae</taxon>
        <taxon>Zingiber</taxon>
    </lineage>
</organism>
<comment type="function">
    <text evidence="10">Ubiquitin ligase protein which is a component of the N-end rule pathway. Recognizes and binds to proteins bearing specific N-terminal residues that are destabilizing according to the N-end rule, leading to their ubiquitination and subsequent degradation.</text>
</comment>
<dbReference type="GO" id="GO:0005737">
    <property type="term" value="C:cytoplasm"/>
    <property type="evidence" value="ECO:0007669"/>
    <property type="project" value="TreeGrafter"/>
</dbReference>
<keyword evidence="4 10" id="KW-0479">Metal-binding</keyword>
<dbReference type="UniPathway" id="UPA00143"/>
<keyword evidence="7 10" id="KW-0862">Zinc</keyword>
<keyword evidence="5 10" id="KW-0863">Zinc-finger</keyword>
<dbReference type="Pfam" id="PF02207">
    <property type="entry name" value="zf-UBR"/>
    <property type="match status" value="1"/>
</dbReference>
<dbReference type="InterPro" id="IPR039164">
    <property type="entry name" value="UBR1-like"/>
</dbReference>
<evidence type="ECO:0000256" key="1">
    <source>
        <dbReference type="ARBA" id="ARBA00000900"/>
    </source>
</evidence>
<reference evidence="12 13" key="1">
    <citation type="submission" date="2020-08" db="EMBL/GenBank/DDBJ databases">
        <title>Plant Genome Project.</title>
        <authorList>
            <person name="Zhang R.-G."/>
        </authorList>
    </citation>
    <scope>NUCLEOTIDE SEQUENCE [LARGE SCALE GENOMIC DNA]</scope>
    <source>
        <tissue evidence="12">Rhizome</tissue>
    </source>
</reference>
<name>A0A8J5K7I0_ZINOF</name>
<feature type="zinc finger region" description="UBR-type" evidence="9">
    <location>
        <begin position="222"/>
        <end position="292"/>
    </location>
</feature>
<keyword evidence="13" id="KW-1185">Reference proteome</keyword>
<feature type="domain" description="UBR-type" evidence="11">
    <location>
        <begin position="222"/>
        <end position="292"/>
    </location>
</feature>
<sequence>MGTNYRYLKRSISASASITSGFHKLQAVREAAQRQPVRPYSVNLAPTLTASLSFSSLCWSTIGFHDACRVCREGAWLRFSVLDWPQMIAFGVEQVRQGGNIGASRDLAVAGPRLSAKGVPHEVLEQFEMGLRLFINDNPAMVPELVSAILPTEADVFELQKLSKMLPGGPSNETDITDLFTDESNVTDFFTESMLWLGWLMFGDEPESYLEKLAKKAGGQRAVCGAVWGHNDLAYRCRTCENDPTCAICVPCFLNGNHKDHDYSIIYTGGGCCDCGDETAWKSEGFCSEHRGIRQFQPLPEELANSIRPVLDSLFFLWKSKLTLAEKSRPNEYNKSDISPAMGNSLSSAVVKMLLHFCECSESLLSFTSIRMFQCTGLLDILVRAERLLHKSVVKRLHELLLKLLGEPIFKYEFAKVFMKYYPVAVNEMTIGGTDMSNDTMSEKYPLLSTFSVQIFTVPTLMTRLVQEVNLLGVLLECLRDLLFFCVGDDGHVQANKGVMDLMIRLVEDMRFVLSHEEVLVHVTYEQPDISRAWLKLLTLVQGMNPHKRVTSTSTDDEYENISTAFLLGHLIGNVSNLLVQGAFSTSKAKQGKDTSLNCSGSQGLDDNEGYRHSKIGRTSRESSVFRTNRSGQLDCLSKYSYAKMDGIGHQSIPPPAIQLISECLKSIDGWLCLARNISHNNDDSSCSCFNSLRKKVFRLKKGANNYKVCRTSVTRQGIHVHQQLSLEHSERFDSMDTDMSADDTSSSRLSDNITEGDAIPDAEAFGMLNVIDWPDIMYDVSSQGISFHIPLHCLLSLILRKAMEDSYGETQKPVKTSSGFLLPSSVCSHDFFGQFLGGSQPCGFSAFLMEHPLRLRVFCAQVRAGMWRRSADTAIWLSEFYRAGQWINQGLECDLFLLQCCAALAPPELFVRRIQERFGLSNYTSLNISEYNEYEPALVNEMLTLILQIVKERCFSGLSTVDHLKREVIYKLAVGDATHSQVQKALPRDLSKSDQVQNILDTLATYSNPSGMKQGKYSLRRAYWNELDLYHPRWNYRDLQIAEERYFRFCKVSARNVQLPRWTNTYPPLATISGIATSKTVLEIVRAVFFYAAFTDVSLMSRAPDGVLITALHLLSLALDICCSLGNASTSNFFSDDGSFMEVSHNQEDLPPLLTHATDVLDITSLPESELWKNQNMLSLLVLLMRKYKDEGDKDYSEMRHCNISSLIETLLKKFAELSSDCLIFLQKLAPEVVCQTLKQPAQVPPEILTSSSDVVERRAKARERQAAIMEKMRAEQSRFIANLESHNEGDTSKEEKLNLEDIADVESEIVCSLCRDPHSQSPLCFLILLQRSRLTTFIEKGPPSWEDVCWENKIQSGDREHSDDSSGSDSNSMVQLNENFIVQSPFDLEPVEVVTLLGSLEEQLPDMRKIHTLNMFPGTGREDSVPLEKLEDDIYLSVIQNILNSKSNPADLVREQTYLNKDTAVNSKKDRMSEFFLLGECVVRLLRESKQNHSSIYGLQRIANLSSRSIAPSIPINGFGPCDCDGIHISSCGHAVHHECHDRYLSSLKQSCVQKHMHAKAMMTDGEDKKHAYLIVGTLLLYNRRLGFEGIHIVKPDVGELLCPVCRSFANSILPASTGISKIFSTRRTSIFSNSTSNDFPSVSLDTNCSNLHILLALSLLQNAAKMVGESRVLKVLSGTQIQPINSALDPALKKLFMLYYPLGYDSLSEAGRYSHLLILWDTLRYSITSTEIAARAKLNAYSVPPSLESLNEELHSSSHYVMSILLHIAQSIRSYNSFDVLLRFSSLQLLAGSICSGLSGDNYLSNGERSKDKPSLFECSHNGDTFPDVQFWKRAADPILAHDPFSSLMWVLFCLPMPFICSREYFIALVHLFYVICVVQSTIACYGKQGFDISSFGGHFGNICKMMTESQSVRQFFVSNYVDELCDPKNMIRRLTFPYLRRCALLWNLLDSSTLAPSFDSHIRERSYLCLKDADLDIDDQLKVELSRIGELEDMFKICSLESVLKDEVVHALALKWCEHFQKEFRVRKYRGILAVTPAVPFKLMELPFIYQDLLQRYIKVPCSSCKFVPEEPALCLLCGTLCSLSKKSCRCRLGNCSNHAMICGAGIGVFLLVRRTIIFLQRSTRQAFWPSPYLDAFGEEDHDMSRGKPLYLSKERYAALTYLVASHGLDRSSEVLRQTSINLNGLE</sequence>
<evidence type="ECO:0000313" key="13">
    <source>
        <dbReference type="Proteomes" id="UP000734854"/>
    </source>
</evidence>
<dbReference type="EC" id="2.3.2.27" evidence="10"/>
<evidence type="ECO:0000256" key="5">
    <source>
        <dbReference type="ARBA" id="ARBA00022771"/>
    </source>
</evidence>
<dbReference type="CDD" id="cd16482">
    <property type="entry name" value="RING-H2_UBR1-like"/>
    <property type="match status" value="1"/>
</dbReference>
<evidence type="ECO:0000256" key="4">
    <source>
        <dbReference type="ARBA" id="ARBA00022723"/>
    </source>
</evidence>
<dbReference type="GO" id="GO:0071596">
    <property type="term" value="P:ubiquitin-dependent protein catabolic process via the N-end rule pathway"/>
    <property type="evidence" value="ECO:0007669"/>
    <property type="project" value="UniProtKB-UniRule"/>
</dbReference>
<dbReference type="GO" id="GO:0000151">
    <property type="term" value="C:ubiquitin ligase complex"/>
    <property type="evidence" value="ECO:0007669"/>
    <property type="project" value="TreeGrafter"/>
</dbReference>